<evidence type="ECO:0000313" key="9">
    <source>
        <dbReference type="EMBL" id="ETO91793.1"/>
    </source>
</evidence>
<gene>
    <name evidence="7 9" type="primary">hemH</name>
    <name evidence="9" type="ORF">P857_970</name>
</gene>
<dbReference type="UniPathway" id="UPA00252">
    <property type="reaction ID" value="UER00325"/>
</dbReference>
<reference evidence="9 10" key="1">
    <citation type="journal article" date="2013" name="PLoS ONE">
        <title>Bacterial endosymbiosis in a chordate host: long-term co-evolution and conservation of secondary metabolism.</title>
        <authorList>
            <person name="Kwan J.C."/>
            <person name="Schmidt E.W."/>
        </authorList>
    </citation>
    <scope>NUCLEOTIDE SEQUENCE [LARGE SCALE GENOMIC DNA]</scope>
    <source>
        <strain evidence="10">L6</strain>
    </source>
</reference>
<dbReference type="PATRIC" id="fig|1401685.3.peg.199"/>
<comment type="caution">
    <text evidence="9">The sequence shown here is derived from an EMBL/GenBank/DDBJ whole genome shotgun (WGS) entry which is preliminary data.</text>
</comment>
<evidence type="ECO:0000256" key="3">
    <source>
        <dbReference type="ARBA" id="ARBA00023133"/>
    </source>
</evidence>
<evidence type="ECO:0000256" key="2">
    <source>
        <dbReference type="ARBA" id="ARBA00023004"/>
    </source>
</evidence>
<dbReference type="EMBL" id="AXCJ01000001">
    <property type="protein sequence ID" value="ETO91793.1"/>
    <property type="molecule type" value="Genomic_DNA"/>
</dbReference>
<dbReference type="CDD" id="cd03411">
    <property type="entry name" value="Ferrochelatase_N"/>
    <property type="match status" value="1"/>
</dbReference>
<dbReference type="PANTHER" id="PTHR11108:SF1">
    <property type="entry name" value="FERROCHELATASE, MITOCHONDRIAL"/>
    <property type="match status" value="1"/>
</dbReference>
<dbReference type="PANTHER" id="PTHR11108">
    <property type="entry name" value="FERROCHELATASE"/>
    <property type="match status" value="1"/>
</dbReference>
<keyword evidence="2 7" id="KW-0408">Iron</keyword>
<dbReference type="Pfam" id="PF00762">
    <property type="entry name" value="Ferrochelatase"/>
    <property type="match status" value="1"/>
</dbReference>
<dbReference type="GO" id="GO:0006783">
    <property type="term" value="P:heme biosynthetic process"/>
    <property type="evidence" value="ECO:0007669"/>
    <property type="project" value="UniProtKB-UniRule"/>
</dbReference>
<dbReference type="InterPro" id="IPR033659">
    <property type="entry name" value="Ferrochelatase_N"/>
</dbReference>
<keyword evidence="7" id="KW-0479">Metal-binding</keyword>
<dbReference type="HAMAP" id="MF_00323">
    <property type="entry name" value="Ferrochelatase"/>
    <property type="match status" value="1"/>
</dbReference>
<dbReference type="InterPro" id="IPR033644">
    <property type="entry name" value="Ferrochelatase_C"/>
</dbReference>
<sequence length="333" mass="39086">MKKKHAIILYNLGSPKNKKSFSIFSFLFNLFNDKNIINIKQPFRSILSFLISITRLSKSKLIYKDIDLTLLPITNEQKKSLLSVIRAKNPNIKYNIYISMRYSPPRMKNIVENLKSFNPDKVIHIPLYPQYSTTTTYSSFLEYQKYSKKLNLNNRYICCFFDNLKFIKAHIERIKYAMNSIHQTDNPMILFSAHSLPVHIIKSGDPYQYQIESSVSLIVKNFPGIEWRISYQSKVGRLEWLSPDTENCIKEFAKEKRPLILVPIAFVSENSETTYELDIEYKKLMDGNLYFRVPTLDISTDFIECLSDLIDDNYTYSDKCPKSCKKCWKKISN</sequence>
<dbReference type="Gene3D" id="3.40.50.1400">
    <property type="match status" value="2"/>
</dbReference>
<proteinExistence type="inferred from homology"/>
<dbReference type="Proteomes" id="UP000018951">
    <property type="component" value="Unassembled WGS sequence"/>
</dbReference>
<comment type="pathway">
    <text evidence="7 8">Porphyrin-containing compound metabolism; protoheme biosynthesis; protoheme from protoporphyrin-IX: step 1/1.</text>
</comment>
<keyword evidence="3 7" id="KW-0350">Heme biosynthesis</keyword>
<dbReference type="AlphaFoldDB" id="W2V2X3"/>
<comment type="subcellular location">
    <subcellularLocation>
        <location evidence="7 8">Cytoplasm</location>
    </subcellularLocation>
</comment>
<accession>W2V2X3</accession>
<feature type="binding site" evidence="7">
    <location>
        <position position="194"/>
    </location>
    <ligand>
        <name>Fe(2+)</name>
        <dbReference type="ChEBI" id="CHEBI:29033"/>
    </ligand>
</feature>
<dbReference type="CDD" id="cd00419">
    <property type="entry name" value="Ferrochelatase_C"/>
    <property type="match status" value="1"/>
</dbReference>
<comment type="similarity">
    <text evidence="1 7 8">Belongs to the ferrochelatase family.</text>
</comment>
<evidence type="ECO:0000256" key="4">
    <source>
        <dbReference type="ARBA" id="ARBA00023239"/>
    </source>
</evidence>
<dbReference type="PROSITE" id="PS00534">
    <property type="entry name" value="FERROCHELATASE"/>
    <property type="match status" value="1"/>
</dbReference>
<feature type="binding site" evidence="7">
    <location>
        <position position="272"/>
    </location>
    <ligand>
        <name>Fe(2+)</name>
        <dbReference type="ChEBI" id="CHEBI:29033"/>
    </ligand>
</feature>
<dbReference type="GO" id="GO:0046872">
    <property type="term" value="F:metal ion binding"/>
    <property type="evidence" value="ECO:0007669"/>
    <property type="project" value="UniProtKB-KW"/>
</dbReference>
<evidence type="ECO:0000256" key="8">
    <source>
        <dbReference type="RuleBase" id="RU000607"/>
    </source>
</evidence>
<organism evidence="9 10">
    <name type="scientific">Candidatus Xenolissoclinum pacificiensis L6</name>
    <dbReference type="NCBI Taxonomy" id="1401685"/>
    <lineage>
        <taxon>Bacteria</taxon>
        <taxon>Pseudomonadati</taxon>
        <taxon>Pseudomonadota</taxon>
        <taxon>Alphaproteobacteria</taxon>
        <taxon>Rickettsiales</taxon>
        <taxon>Anaplasmataceae</taxon>
        <taxon>Candidatus Xenolissoclinum</taxon>
    </lineage>
</organism>
<evidence type="ECO:0000256" key="7">
    <source>
        <dbReference type="HAMAP-Rule" id="MF_00323"/>
    </source>
</evidence>
<dbReference type="EC" id="4.98.1.1" evidence="7 8"/>
<evidence type="ECO:0000256" key="6">
    <source>
        <dbReference type="ARBA" id="ARBA00024536"/>
    </source>
</evidence>
<evidence type="ECO:0000256" key="5">
    <source>
        <dbReference type="ARBA" id="ARBA00023244"/>
    </source>
</evidence>
<keyword evidence="4 7" id="KW-0456">Lyase</keyword>
<dbReference type="GO" id="GO:0004325">
    <property type="term" value="F:ferrochelatase activity"/>
    <property type="evidence" value="ECO:0007669"/>
    <property type="project" value="UniProtKB-UniRule"/>
</dbReference>
<keyword evidence="5 7" id="KW-0627">Porphyrin biosynthesis</keyword>
<dbReference type="InterPro" id="IPR001015">
    <property type="entry name" value="Ferrochelatase"/>
</dbReference>
<evidence type="ECO:0000256" key="1">
    <source>
        <dbReference type="ARBA" id="ARBA00007718"/>
    </source>
</evidence>
<dbReference type="GO" id="GO:0005737">
    <property type="term" value="C:cytoplasm"/>
    <property type="evidence" value="ECO:0007669"/>
    <property type="project" value="UniProtKB-SubCell"/>
</dbReference>
<dbReference type="SUPFAM" id="SSF53800">
    <property type="entry name" value="Chelatase"/>
    <property type="match status" value="1"/>
</dbReference>
<dbReference type="STRING" id="1401685.P857_970"/>
<dbReference type="InterPro" id="IPR019772">
    <property type="entry name" value="Ferrochelatase_AS"/>
</dbReference>
<protein>
    <recommendedName>
        <fullName evidence="7 8">Ferrochelatase</fullName>
        <ecNumber evidence="7 8">4.98.1.1</ecNumber>
    </recommendedName>
    <alternativeName>
        <fullName evidence="7">Heme synthase</fullName>
    </alternativeName>
    <alternativeName>
        <fullName evidence="7">Protoheme ferro-lyase</fullName>
    </alternativeName>
</protein>
<comment type="catalytic activity">
    <reaction evidence="6">
        <text>Fe-coproporphyrin III + 2 H(+) = coproporphyrin III + Fe(2+)</text>
        <dbReference type="Rhea" id="RHEA:49572"/>
        <dbReference type="ChEBI" id="CHEBI:15378"/>
        <dbReference type="ChEBI" id="CHEBI:29033"/>
        <dbReference type="ChEBI" id="CHEBI:68438"/>
        <dbReference type="ChEBI" id="CHEBI:131725"/>
        <dbReference type="EC" id="4.99.1.9"/>
    </reaction>
    <physiologicalReaction direction="right-to-left" evidence="6">
        <dbReference type="Rhea" id="RHEA:49574"/>
    </physiologicalReaction>
</comment>
<comment type="function">
    <text evidence="7 8">Catalyzes the ferrous insertion into protoporphyrin IX.</text>
</comment>
<keyword evidence="10" id="KW-1185">Reference proteome</keyword>
<comment type="catalytic activity">
    <reaction evidence="7 8">
        <text>heme b + 2 H(+) = protoporphyrin IX + Fe(2+)</text>
        <dbReference type="Rhea" id="RHEA:22584"/>
        <dbReference type="ChEBI" id="CHEBI:15378"/>
        <dbReference type="ChEBI" id="CHEBI:29033"/>
        <dbReference type="ChEBI" id="CHEBI:57306"/>
        <dbReference type="ChEBI" id="CHEBI:60344"/>
        <dbReference type="EC" id="4.98.1.1"/>
    </reaction>
</comment>
<name>W2V2X3_9RICK</name>
<evidence type="ECO:0000313" key="10">
    <source>
        <dbReference type="Proteomes" id="UP000018951"/>
    </source>
</evidence>
<keyword evidence="7 8" id="KW-0963">Cytoplasm</keyword>
<dbReference type="NCBIfam" id="TIGR00109">
    <property type="entry name" value="hemH"/>
    <property type="match status" value="1"/>
</dbReference>